<evidence type="ECO:0000313" key="3">
    <source>
        <dbReference type="Proteomes" id="UP000245639"/>
    </source>
</evidence>
<organism evidence="2 3">
    <name type="scientific">Actinomycetospora cinnamomea</name>
    <dbReference type="NCBI Taxonomy" id="663609"/>
    <lineage>
        <taxon>Bacteria</taxon>
        <taxon>Bacillati</taxon>
        <taxon>Actinomycetota</taxon>
        <taxon>Actinomycetes</taxon>
        <taxon>Pseudonocardiales</taxon>
        <taxon>Pseudonocardiaceae</taxon>
        <taxon>Actinomycetospora</taxon>
    </lineage>
</organism>
<dbReference type="RefSeq" id="WP_116711543.1">
    <property type="nucleotide sequence ID" value="NZ_QEKW01000044.1"/>
</dbReference>
<feature type="non-terminal residue" evidence="2">
    <location>
        <position position="1"/>
    </location>
</feature>
<evidence type="ECO:0000259" key="1">
    <source>
        <dbReference type="Pfam" id="PF13701"/>
    </source>
</evidence>
<dbReference type="Proteomes" id="UP000245639">
    <property type="component" value="Unassembled WGS sequence"/>
</dbReference>
<name>A0A2U1E4T5_9PSEU</name>
<dbReference type="InterPro" id="IPR025668">
    <property type="entry name" value="Tnp_DDE_dom"/>
</dbReference>
<accession>A0A2U1E4T5</accession>
<dbReference type="Pfam" id="PF13701">
    <property type="entry name" value="DDE_Tnp_1_4"/>
    <property type="match status" value="1"/>
</dbReference>
<dbReference type="InterPro" id="IPR047960">
    <property type="entry name" value="Transpos_IS1380"/>
</dbReference>
<dbReference type="NCBIfam" id="NF033539">
    <property type="entry name" value="transpos_IS1380"/>
    <property type="match status" value="1"/>
</dbReference>
<comment type="caution">
    <text evidence="2">The sequence shown here is derived from an EMBL/GenBank/DDBJ whole genome shotgun (WGS) entry which is preliminary data.</text>
</comment>
<feature type="domain" description="Transposase DDE" evidence="1">
    <location>
        <begin position="1"/>
        <end position="371"/>
    </location>
</feature>
<reference evidence="2 3" key="1">
    <citation type="submission" date="2018-04" db="EMBL/GenBank/DDBJ databases">
        <title>Genomic Encyclopedia of Type Strains, Phase IV (KMG-IV): sequencing the most valuable type-strain genomes for metagenomic binning, comparative biology and taxonomic classification.</title>
        <authorList>
            <person name="Goeker M."/>
        </authorList>
    </citation>
    <scope>NUCLEOTIDE SEQUENCE [LARGE SCALE GENOMIC DNA]</scope>
    <source>
        <strain evidence="2 3">DSM 45771</strain>
    </source>
</reference>
<evidence type="ECO:0000313" key="2">
    <source>
        <dbReference type="EMBL" id="PVY94964.1"/>
    </source>
</evidence>
<protein>
    <submittedName>
        <fullName evidence="2">DDE family transposase</fullName>
    </submittedName>
</protein>
<dbReference type="AlphaFoldDB" id="A0A2U1E4T5"/>
<dbReference type="OrthoDB" id="3254802at2"/>
<keyword evidence="3" id="KW-1185">Reference proteome</keyword>
<sequence>DPTISRLISSLAGDADRAVAAIDAARAAARRMVWRRAGAAAPDHEIDHRRPLVVDVDATLVTAHSEKEQAAPTFKRGYGHHPLTAFVDHGQDGTGEPVGMLLRRGNAGSNTAADHITLIRSALRQLPADNQRGHRSGRSVLIRIDGAGSTHELLDWLTARRLSYSVGFGLPDHTPELLKKIPEGAWSPALDAEGEIRDGAWVTELTGLLNLSRWPAGMRVIARVERPHPGAQLRITDHDGNRVTAFATNTGPGGPGAQIAQLELRHRRRARCEDRIRAAKDTGLQNLPLHGFDQNRIWCAIVQLACELLAWTQMLGYPEHPARRWEPKRLRLRLFATAAGLARHARVLVAHLATGHPWTALVLAGRAAIADLLARPG</sequence>
<dbReference type="EMBL" id="QEKW01000044">
    <property type="protein sequence ID" value="PVY94964.1"/>
    <property type="molecule type" value="Genomic_DNA"/>
</dbReference>
<proteinExistence type="predicted"/>
<gene>
    <name evidence="2" type="ORF">C8D89_1441</name>
</gene>